<dbReference type="EMBL" id="CP036276">
    <property type="protein sequence ID" value="QDU45885.1"/>
    <property type="molecule type" value="Genomic_DNA"/>
</dbReference>
<dbReference type="InterPro" id="IPR002686">
    <property type="entry name" value="Transposase_17"/>
</dbReference>
<dbReference type="RefSeq" id="WP_145378423.1">
    <property type="nucleotide sequence ID" value="NZ_CP036276.1"/>
</dbReference>
<organism evidence="2 3">
    <name type="scientific">Symmachiella dynata</name>
    <dbReference type="NCBI Taxonomy" id="2527995"/>
    <lineage>
        <taxon>Bacteria</taxon>
        <taxon>Pseudomonadati</taxon>
        <taxon>Planctomycetota</taxon>
        <taxon>Planctomycetia</taxon>
        <taxon>Planctomycetales</taxon>
        <taxon>Planctomycetaceae</taxon>
        <taxon>Symmachiella</taxon>
    </lineage>
</organism>
<evidence type="ECO:0000313" key="3">
    <source>
        <dbReference type="Proteomes" id="UP000319383"/>
    </source>
</evidence>
<proteinExistence type="predicted"/>
<dbReference type="GO" id="GO:0006313">
    <property type="term" value="P:DNA transposition"/>
    <property type="evidence" value="ECO:0007669"/>
    <property type="project" value="InterPro"/>
</dbReference>
<dbReference type="SUPFAM" id="SSF143422">
    <property type="entry name" value="Transposase IS200-like"/>
    <property type="match status" value="1"/>
</dbReference>
<dbReference type="NCBIfam" id="NF047646">
    <property type="entry name" value="REP_Tyr_transpos"/>
    <property type="match status" value="1"/>
</dbReference>
<feature type="domain" description="Transposase IS200-like" evidence="1">
    <location>
        <begin position="14"/>
        <end position="149"/>
    </location>
</feature>
<dbReference type="GO" id="GO:0004803">
    <property type="term" value="F:transposase activity"/>
    <property type="evidence" value="ECO:0007669"/>
    <property type="project" value="InterPro"/>
</dbReference>
<protein>
    <submittedName>
        <fullName evidence="2">Transposase IS200 like protein</fullName>
    </submittedName>
</protein>
<dbReference type="PANTHER" id="PTHR36966">
    <property type="entry name" value="REP-ASSOCIATED TYROSINE TRANSPOSASE"/>
    <property type="match status" value="1"/>
</dbReference>
<dbReference type="Proteomes" id="UP000319383">
    <property type="component" value="Chromosome"/>
</dbReference>
<keyword evidence="3" id="KW-1185">Reference proteome</keyword>
<dbReference type="InterPro" id="IPR036515">
    <property type="entry name" value="Transposase_17_sf"/>
</dbReference>
<dbReference type="SMART" id="SM01321">
    <property type="entry name" value="Y1_Tnp"/>
    <property type="match status" value="1"/>
</dbReference>
<dbReference type="Gene3D" id="3.30.70.1290">
    <property type="entry name" value="Transposase IS200-like"/>
    <property type="match status" value="1"/>
</dbReference>
<evidence type="ECO:0000259" key="1">
    <source>
        <dbReference type="SMART" id="SM01321"/>
    </source>
</evidence>
<dbReference type="AlphaFoldDB" id="A0A517ZTW7"/>
<accession>A0A517ZTW7</accession>
<gene>
    <name evidence="2" type="ORF">Mal52_43820</name>
</gene>
<name>A0A517ZTW7_9PLAN</name>
<dbReference type="Pfam" id="PF01797">
    <property type="entry name" value="Y1_Tnp"/>
    <property type="match status" value="1"/>
</dbReference>
<dbReference type="PANTHER" id="PTHR36966:SF1">
    <property type="entry name" value="REP-ASSOCIATED TYROSINE TRANSPOSASE"/>
    <property type="match status" value="1"/>
</dbReference>
<reference evidence="2 3" key="1">
    <citation type="submission" date="2019-02" db="EMBL/GenBank/DDBJ databases">
        <title>Deep-cultivation of Planctomycetes and their phenomic and genomic characterization uncovers novel biology.</title>
        <authorList>
            <person name="Wiegand S."/>
            <person name="Jogler M."/>
            <person name="Boedeker C."/>
            <person name="Pinto D."/>
            <person name="Vollmers J."/>
            <person name="Rivas-Marin E."/>
            <person name="Kohn T."/>
            <person name="Peeters S.H."/>
            <person name="Heuer A."/>
            <person name="Rast P."/>
            <person name="Oberbeckmann S."/>
            <person name="Bunk B."/>
            <person name="Jeske O."/>
            <person name="Meyerdierks A."/>
            <person name="Storesund J.E."/>
            <person name="Kallscheuer N."/>
            <person name="Luecker S."/>
            <person name="Lage O.M."/>
            <person name="Pohl T."/>
            <person name="Merkel B.J."/>
            <person name="Hornburger P."/>
            <person name="Mueller R.-W."/>
            <person name="Bruemmer F."/>
            <person name="Labrenz M."/>
            <person name="Spormann A.M."/>
            <person name="Op den Camp H."/>
            <person name="Overmann J."/>
            <person name="Amann R."/>
            <person name="Jetten M.S.M."/>
            <person name="Mascher T."/>
            <person name="Medema M.H."/>
            <person name="Devos D.P."/>
            <person name="Kaster A.-K."/>
            <person name="Ovreas L."/>
            <person name="Rohde M."/>
            <person name="Galperin M.Y."/>
            <person name="Jogler C."/>
        </authorList>
    </citation>
    <scope>NUCLEOTIDE SEQUENCE [LARGE SCALE GENOMIC DNA]</scope>
    <source>
        <strain evidence="2 3">Mal52</strain>
    </source>
</reference>
<sequence>MDQPHRKRVKHFQERGHVHELTFSCYRRMPLLTNDSWKTLLAQSVVRAAERHQYRLVAFVFMPEHVHLLVLPERDASTISALLNAIKRPYSYRIKQLLLSSQCNLLEKLTIRQRPGVTTFRYWQEGPGYDRNLIEPESIIAAIDYIHENPVKSGLCERAIDWRWSSARRFLEPESPLDPDLPRLKPLPTEFAIKEL</sequence>
<evidence type="ECO:0000313" key="2">
    <source>
        <dbReference type="EMBL" id="QDU45885.1"/>
    </source>
</evidence>
<dbReference type="KEGG" id="sdyn:Mal52_43820"/>
<dbReference type="InterPro" id="IPR052715">
    <property type="entry name" value="RAYT_transposase"/>
</dbReference>
<dbReference type="GO" id="GO:0043565">
    <property type="term" value="F:sequence-specific DNA binding"/>
    <property type="evidence" value="ECO:0007669"/>
    <property type="project" value="TreeGrafter"/>
</dbReference>